<name>X6PC83_RETFI</name>
<evidence type="ECO:0000313" key="4">
    <source>
        <dbReference type="Proteomes" id="UP000023152"/>
    </source>
</evidence>
<accession>X6PC83</accession>
<proteinExistence type="predicted"/>
<feature type="compositionally biased region" description="Low complexity" evidence="2">
    <location>
        <begin position="37"/>
        <end position="46"/>
    </location>
</feature>
<reference evidence="3 4" key="1">
    <citation type="journal article" date="2013" name="Curr. Biol.">
        <title>The Genome of the Foraminiferan Reticulomyxa filosa.</title>
        <authorList>
            <person name="Glockner G."/>
            <person name="Hulsmann N."/>
            <person name="Schleicher M."/>
            <person name="Noegel A.A."/>
            <person name="Eichinger L."/>
            <person name="Gallinger C."/>
            <person name="Pawlowski J."/>
            <person name="Sierra R."/>
            <person name="Euteneuer U."/>
            <person name="Pillet L."/>
            <person name="Moustafa A."/>
            <person name="Platzer M."/>
            <person name="Groth M."/>
            <person name="Szafranski K."/>
            <person name="Schliwa M."/>
        </authorList>
    </citation>
    <scope>NUCLEOTIDE SEQUENCE [LARGE SCALE GENOMIC DNA]</scope>
</reference>
<dbReference type="EMBL" id="ASPP01001384">
    <property type="protein sequence ID" value="ETO35713.1"/>
    <property type="molecule type" value="Genomic_DNA"/>
</dbReference>
<dbReference type="Proteomes" id="UP000023152">
    <property type="component" value="Unassembled WGS sequence"/>
</dbReference>
<feature type="coiled-coil region" evidence="1">
    <location>
        <begin position="596"/>
        <end position="624"/>
    </location>
</feature>
<feature type="region of interest" description="Disordered" evidence="2">
    <location>
        <begin position="29"/>
        <end position="115"/>
    </location>
</feature>
<evidence type="ECO:0000313" key="3">
    <source>
        <dbReference type="EMBL" id="ETO35713.1"/>
    </source>
</evidence>
<organism evidence="3 4">
    <name type="scientific">Reticulomyxa filosa</name>
    <dbReference type="NCBI Taxonomy" id="46433"/>
    <lineage>
        <taxon>Eukaryota</taxon>
        <taxon>Sar</taxon>
        <taxon>Rhizaria</taxon>
        <taxon>Retaria</taxon>
        <taxon>Foraminifera</taxon>
        <taxon>Monothalamids</taxon>
        <taxon>Reticulomyxidae</taxon>
        <taxon>Reticulomyxa</taxon>
    </lineage>
</organism>
<protein>
    <submittedName>
        <fullName evidence="3">Viral A-type inclusion protein</fullName>
    </submittedName>
</protein>
<keyword evidence="4" id="KW-1185">Reference proteome</keyword>
<evidence type="ECO:0000256" key="1">
    <source>
        <dbReference type="SAM" id="Coils"/>
    </source>
</evidence>
<sequence>MCESEFSENLSPIACLGLKALKKKNSTCVYKKDENSEISVSDISSSGAEDENASDPPDDGKKNLDPLIQPPADGNNTQHDRQSDREAFSNSLLTSAEDLQSPINIDTRAQENPTATEWIDSKTLRSAFEGAIQKNDDKEEHAYITTTPNTNMNEKENKNEKESEKVDVILEKFQDLFQQTVGKAIETTTTKKRALPSVDAFMCIIPTSGCFDLNLKASAMQVYKRTCQTTAIFSQVNFNEKINCFFFFFFFFFCKLVVLTIRKSENLESLHNPSFQRAASQMISPNPQKNAKKTVSKTDELVDACDSNMHKQESACKSSHSIKARPPSNVWNRLYTIQAQKIPAKSSSNKKLSAQEIQQLSNRLYSTHISLQQSRQKKKMQFLENEERLRNKCKMQKKSILIIQSNLRGSLEQALGVKTASEQTDKIHNMQTVCSALKNLQVVSDSRSDPFLRKLSDIFFSEKNTDSNDVIWKEEDQIPAEKLKEFIDDIVYFEQIYYCFSKQKILENAEKHSANMKLFKRKKDFVWLLEWMQRLSIASITKNSGGNTSGQPTVAIDVDSRNKSLIANETHTDNGPNKKKQASEKQFIDRLFNIPTKKKEERLNEWQEAKARQEQEKLQQELNECTFHPQIKSRNRKWFESEPSLGNSKQNLESSTNVFFDHVRNRSESSGSPNGLKPDMQIVKPSKTKPRWKKLYEDAQRRMEVHHTTSTDSCKEITKDIINNRNDRNYKNLDIFFFWSNMTPLLFNFAKGPVHIKKGFICTVIEAKTFITFYLLIQKKKLSQTLNFFYFYLRIF</sequence>
<feature type="compositionally biased region" description="Acidic residues" evidence="2">
    <location>
        <begin position="48"/>
        <end position="57"/>
    </location>
</feature>
<feature type="compositionally biased region" description="Polar residues" evidence="2">
    <location>
        <begin position="88"/>
        <end position="104"/>
    </location>
</feature>
<comment type="caution">
    <text evidence="3">The sequence shown here is derived from an EMBL/GenBank/DDBJ whole genome shotgun (WGS) entry which is preliminary data.</text>
</comment>
<evidence type="ECO:0000256" key="2">
    <source>
        <dbReference type="SAM" id="MobiDB-lite"/>
    </source>
</evidence>
<keyword evidence="1" id="KW-0175">Coiled coil</keyword>
<gene>
    <name evidence="3" type="ORF">RFI_01349</name>
</gene>
<feature type="compositionally biased region" description="Basic and acidic residues" evidence="2">
    <location>
        <begin position="78"/>
        <end position="87"/>
    </location>
</feature>
<dbReference type="AlphaFoldDB" id="X6PC83"/>